<dbReference type="GO" id="GO:0051304">
    <property type="term" value="P:chromosome separation"/>
    <property type="evidence" value="ECO:0007669"/>
    <property type="project" value="InterPro"/>
</dbReference>
<reference evidence="6 7" key="1">
    <citation type="submission" date="2014-03" db="EMBL/GenBank/DDBJ databases">
        <title>Genomics of Bifidobacteria.</title>
        <authorList>
            <person name="Ventura M."/>
            <person name="Milani C."/>
            <person name="Lugli G.A."/>
        </authorList>
    </citation>
    <scope>NUCLEOTIDE SEQUENCE [LARGE SCALE GENOMIC DNA]</scope>
    <source>
        <strain evidence="6 7">DSM 22766</strain>
    </source>
</reference>
<dbReference type="Gene3D" id="1.10.10.10">
    <property type="entry name" value="Winged helix-like DNA-binding domain superfamily/Winged helix DNA-binding domain"/>
    <property type="match status" value="2"/>
</dbReference>
<feature type="region of interest" description="Disordered" evidence="5">
    <location>
        <begin position="1"/>
        <end position="24"/>
    </location>
</feature>
<evidence type="ECO:0000313" key="7">
    <source>
        <dbReference type="Proteomes" id="UP000029015"/>
    </source>
</evidence>
<dbReference type="InterPro" id="IPR005234">
    <property type="entry name" value="ScpB_csome_segregation"/>
</dbReference>
<keyword evidence="3" id="KW-0159">Chromosome partition</keyword>
<gene>
    <name evidence="6" type="ORF">BACT_0874</name>
</gene>
<dbReference type="Proteomes" id="UP000029015">
    <property type="component" value="Unassembled WGS sequence"/>
</dbReference>
<comment type="caution">
    <text evidence="6">The sequence shown here is derived from an EMBL/GenBank/DDBJ whole genome shotgun (WGS) entry which is preliminary data.</text>
</comment>
<keyword evidence="2" id="KW-0132">Cell division</keyword>
<dbReference type="EMBL" id="JGYK01000001">
    <property type="protein sequence ID" value="KFI40172.1"/>
    <property type="molecule type" value="Genomic_DNA"/>
</dbReference>
<dbReference type="RefSeq" id="WP_081924856.1">
    <property type="nucleotide sequence ID" value="NZ_CP011786.1"/>
</dbReference>
<dbReference type="InterPro" id="IPR036388">
    <property type="entry name" value="WH-like_DNA-bd_sf"/>
</dbReference>
<organism evidence="6 7">
    <name type="scientific">Bifidobacterium actinocoloniiforme DSM 22766</name>
    <dbReference type="NCBI Taxonomy" id="1437605"/>
    <lineage>
        <taxon>Bacteria</taxon>
        <taxon>Bacillati</taxon>
        <taxon>Actinomycetota</taxon>
        <taxon>Actinomycetes</taxon>
        <taxon>Bifidobacteriales</taxon>
        <taxon>Bifidobacteriaceae</taxon>
        <taxon>Bifidobacterium</taxon>
    </lineage>
</organism>
<evidence type="ECO:0000256" key="3">
    <source>
        <dbReference type="ARBA" id="ARBA00022829"/>
    </source>
</evidence>
<proteinExistence type="predicted"/>
<evidence type="ECO:0000256" key="2">
    <source>
        <dbReference type="ARBA" id="ARBA00022618"/>
    </source>
</evidence>
<evidence type="ECO:0000256" key="1">
    <source>
        <dbReference type="ARBA" id="ARBA00022490"/>
    </source>
</evidence>
<feature type="region of interest" description="Disordered" evidence="5">
    <location>
        <begin position="210"/>
        <end position="229"/>
    </location>
</feature>
<dbReference type="InterPro" id="IPR036390">
    <property type="entry name" value="WH_DNA-bd_sf"/>
</dbReference>
<dbReference type="Pfam" id="PF04079">
    <property type="entry name" value="SMC_ScpB"/>
    <property type="match status" value="1"/>
</dbReference>
<dbReference type="eggNOG" id="COG1386">
    <property type="taxonomic scope" value="Bacteria"/>
</dbReference>
<dbReference type="GO" id="GO:0051301">
    <property type="term" value="P:cell division"/>
    <property type="evidence" value="ECO:0007669"/>
    <property type="project" value="UniProtKB-KW"/>
</dbReference>
<dbReference type="STRING" id="1437605.AB656_02975"/>
<dbReference type="AlphaFoldDB" id="A0A086Z0X2"/>
<dbReference type="PANTHER" id="PTHR34298:SF2">
    <property type="entry name" value="SEGREGATION AND CONDENSATION PROTEIN B"/>
    <property type="match status" value="1"/>
</dbReference>
<protein>
    <submittedName>
        <fullName evidence="6">Segregation and condensation protein ScpB</fullName>
    </submittedName>
</protein>
<evidence type="ECO:0000256" key="5">
    <source>
        <dbReference type="SAM" id="MobiDB-lite"/>
    </source>
</evidence>
<keyword evidence="7" id="KW-1185">Reference proteome</keyword>
<dbReference type="PANTHER" id="PTHR34298">
    <property type="entry name" value="SEGREGATION AND CONDENSATION PROTEIN B"/>
    <property type="match status" value="1"/>
</dbReference>
<keyword evidence="4" id="KW-0131">Cell cycle</keyword>
<feature type="compositionally biased region" description="Basic and acidic residues" evidence="5">
    <location>
        <begin position="1"/>
        <end position="18"/>
    </location>
</feature>
<dbReference type="NCBIfam" id="TIGR00281">
    <property type="entry name" value="SMC-Scp complex subunit ScpB"/>
    <property type="match status" value="1"/>
</dbReference>
<sequence>MSEQERARPQEDPEDHRAKPLNPADFPGGLDACLEAVLMAVDQPQQAQDLACALQAGAAEVESCLEGLSHRLEREGHGFQLRRSARGWRFATLPVYQPVVAAFATQGQSAHLSQAALEALAIIAYRQPITRAQVAGIRGVNSDGVIRSLLVRGLVREEGLDPESRAALLVTTGLFLELMGVDSVDELPSLAPFLPDEGTAVQEMAALRGVRPDQGSGPGVVPDHGQRQV</sequence>
<name>A0A086Z0X2_9BIFI</name>
<evidence type="ECO:0000256" key="4">
    <source>
        <dbReference type="ARBA" id="ARBA00023306"/>
    </source>
</evidence>
<dbReference type="SUPFAM" id="SSF46785">
    <property type="entry name" value="Winged helix' DNA-binding domain"/>
    <property type="match status" value="2"/>
</dbReference>
<dbReference type="OrthoDB" id="9806226at2"/>
<accession>A0A086Z0X2</accession>
<keyword evidence="1" id="KW-0963">Cytoplasm</keyword>
<evidence type="ECO:0000313" key="6">
    <source>
        <dbReference type="EMBL" id="KFI40172.1"/>
    </source>
</evidence>